<feature type="compositionally biased region" description="Low complexity" evidence="1">
    <location>
        <begin position="1"/>
        <end position="25"/>
    </location>
</feature>
<evidence type="ECO:0000313" key="2">
    <source>
        <dbReference type="EMBL" id="KOO28195.1"/>
    </source>
</evidence>
<keyword evidence="3" id="KW-1185">Reference proteome</keyword>
<dbReference type="EMBL" id="JWZX01002605">
    <property type="protein sequence ID" value="KOO28195.1"/>
    <property type="molecule type" value="Genomic_DNA"/>
</dbReference>
<accession>A0A0M0JNX6</accession>
<name>A0A0M0JNX6_9EUKA</name>
<evidence type="ECO:0000313" key="3">
    <source>
        <dbReference type="Proteomes" id="UP000037460"/>
    </source>
</evidence>
<dbReference type="Proteomes" id="UP000037460">
    <property type="component" value="Unassembled WGS sequence"/>
</dbReference>
<gene>
    <name evidence="2" type="ORF">Ctob_000823</name>
</gene>
<sequence>CSSRSRAAHTASSTTSTPRSQPSSSGTAAKWTCCSFAAISRRCAMRPTLPAWRARPSTVRCRPSTSTTRARKSHPCSQYSLVATTRLARTCVSCATAAGPRPISITWAAPVLSTWVVCVSAASRASTRATTTTRATTSVLPLTRTRCVPFTTCARLMSSGCASCASRWTCSSHTIGPSTSPSTATRRASCAASPSCSPRLRMARSARRPPHSYCTRSVRVIDSSPWASATSVATSSSSSRSRAMGSRVPTCSATTLSGLPCCAPRHISRAAYVAAWTSGPRRWLLSPTAGLTLGPPSRRRRRCGSAAAWPSRCI</sequence>
<dbReference type="AlphaFoldDB" id="A0A0M0JNX6"/>
<feature type="region of interest" description="Disordered" evidence="1">
    <location>
        <begin position="1"/>
        <end position="28"/>
    </location>
</feature>
<organism evidence="2 3">
    <name type="scientific">Chrysochromulina tobinii</name>
    <dbReference type="NCBI Taxonomy" id="1460289"/>
    <lineage>
        <taxon>Eukaryota</taxon>
        <taxon>Haptista</taxon>
        <taxon>Haptophyta</taxon>
        <taxon>Prymnesiophyceae</taxon>
        <taxon>Prymnesiales</taxon>
        <taxon>Chrysochromulinaceae</taxon>
        <taxon>Chrysochromulina</taxon>
    </lineage>
</organism>
<feature type="non-terminal residue" evidence="2">
    <location>
        <position position="1"/>
    </location>
</feature>
<comment type="caution">
    <text evidence="2">The sequence shown here is derived from an EMBL/GenBank/DDBJ whole genome shotgun (WGS) entry which is preliminary data.</text>
</comment>
<reference evidence="3" key="1">
    <citation type="journal article" date="2015" name="PLoS Genet.">
        <title>Genome Sequence and Transcriptome Analyses of Chrysochromulina tobin: Metabolic Tools for Enhanced Algal Fitness in the Prominent Order Prymnesiales (Haptophyceae).</title>
        <authorList>
            <person name="Hovde B.T."/>
            <person name="Deodato C.R."/>
            <person name="Hunsperger H.M."/>
            <person name="Ryken S.A."/>
            <person name="Yost W."/>
            <person name="Jha R.K."/>
            <person name="Patterson J."/>
            <person name="Monnat R.J. Jr."/>
            <person name="Barlow S.B."/>
            <person name="Starkenburg S.R."/>
            <person name="Cattolico R.A."/>
        </authorList>
    </citation>
    <scope>NUCLEOTIDE SEQUENCE</scope>
    <source>
        <strain evidence="3">CCMP291</strain>
    </source>
</reference>
<proteinExistence type="predicted"/>
<protein>
    <submittedName>
        <fullName evidence="2">Uncharacterized protein</fullName>
    </submittedName>
</protein>
<evidence type="ECO:0000256" key="1">
    <source>
        <dbReference type="SAM" id="MobiDB-lite"/>
    </source>
</evidence>